<dbReference type="Pfam" id="PF13480">
    <property type="entry name" value="Acetyltransf_6"/>
    <property type="match status" value="1"/>
</dbReference>
<dbReference type="GO" id="GO:0016740">
    <property type="term" value="F:transferase activity"/>
    <property type="evidence" value="ECO:0007669"/>
    <property type="project" value="UniProtKB-KW"/>
</dbReference>
<organism evidence="2 3">
    <name type="scientific">Actinomycetospora succinea</name>
    <dbReference type="NCBI Taxonomy" id="663603"/>
    <lineage>
        <taxon>Bacteria</taxon>
        <taxon>Bacillati</taxon>
        <taxon>Actinomycetota</taxon>
        <taxon>Actinomycetes</taxon>
        <taxon>Pseudonocardiales</taxon>
        <taxon>Pseudonocardiaceae</taxon>
        <taxon>Actinomycetospora</taxon>
    </lineage>
</organism>
<dbReference type="AlphaFoldDB" id="A0A4R6UPU0"/>
<keyword evidence="3" id="KW-1185">Reference proteome</keyword>
<dbReference type="SUPFAM" id="SSF55729">
    <property type="entry name" value="Acyl-CoA N-acyltransferases (Nat)"/>
    <property type="match status" value="1"/>
</dbReference>
<name>A0A4R6UPU0_9PSEU</name>
<protein>
    <submittedName>
        <fullName evidence="2">CelD/BcsL family acetyltransferase involved in cellulose biosynthesis</fullName>
    </submittedName>
</protein>
<feature type="domain" description="BioF2-like acetyltransferase" evidence="1">
    <location>
        <begin position="152"/>
        <end position="299"/>
    </location>
</feature>
<comment type="caution">
    <text evidence="2">The sequence shown here is derived from an EMBL/GenBank/DDBJ whole genome shotgun (WGS) entry which is preliminary data.</text>
</comment>
<keyword evidence="2" id="KW-0808">Transferase</keyword>
<proteinExistence type="predicted"/>
<dbReference type="EMBL" id="SNYO01000011">
    <property type="protein sequence ID" value="TDQ48922.1"/>
    <property type="molecule type" value="Genomic_DNA"/>
</dbReference>
<evidence type="ECO:0000313" key="2">
    <source>
        <dbReference type="EMBL" id="TDQ48922.1"/>
    </source>
</evidence>
<evidence type="ECO:0000313" key="3">
    <source>
        <dbReference type="Proteomes" id="UP000295705"/>
    </source>
</evidence>
<gene>
    <name evidence="2" type="ORF">EV188_11192</name>
</gene>
<dbReference type="OrthoDB" id="4700839at2"/>
<accession>A0A4R6UPU0</accession>
<reference evidence="2 3" key="1">
    <citation type="submission" date="2019-03" db="EMBL/GenBank/DDBJ databases">
        <title>Genomic Encyclopedia of Type Strains, Phase IV (KMG-IV): sequencing the most valuable type-strain genomes for metagenomic binning, comparative biology and taxonomic classification.</title>
        <authorList>
            <person name="Goeker M."/>
        </authorList>
    </citation>
    <scope>NUCLEOTIDE SEQUENCE [LARGE SCALE GENOMIC DNA]</scope>
    <source>
        <strain evidence="2 3">DSM 45775</strain>
    </source>
</reference>
<dbReference type="Proteomes" id="UP000295705">
    <property type="component" value="Unassembled WGS sequence"/>
</dbReference>
<sequence length="367" mass="40896">MRFDVVHPAELTAGEIGRWRALQRLTPTLHTPFLSPEFTRTVARFRPRTRVSVIHERDDIVGFFPFEHAPLGRGLPVAPGLSDAQGLVHADDVAWDARAMVRACGLSVWEFDHLVADQRVFDEHVTTAAASPVIDLRDGFDSWYRTIRARSSRVRDLPRRWRRLEREHGPVRFVLEATDDTAAGALDTVLEWKSAQYQRTGRSDRFAQPWIRGLVHQLLDEHAGGFRGCLSLLYAGDELVAGHFGLRDHGVVPTWFPAYAPSMGRYSPGLLLHLAMAHAAAADGVQLIDMGRGAKTYKEELKSGDTTVAEGRVARLVPTAALAWARTAPVRSARRAVDRNPRLYDVADRVLRARGRWRPGTANGVSA</sequence>
<dbReference type="Gene3D" id="3.40.630.30">
    <property type="match status" value="1"/>
</dbReference>
<evidence type="ECO:0000259" key="1">
    <source>
        <dbReference type="Pfam" id="PF13480"/>
    </source>
</evidence>
<dbReference type="RefSeq" id="WP_133829400.1">
    <property type="nucleotide sequence ID" value="NZ_BAABHR010000021.1"/>
</dbReference>
<dbReference type="InterPro" id="IPR038740">
    <property type="entry name" value="BioF2-like_GNAT_dom"/>
</dbReference>
<dbReference type="InterPro" id="IPR016181">
    <property type="entry name" value="Acyl_CoA_acyltransferase"/>
</dbReference>